<comment type="similarity">
    <text evidence="1">Belongs to the leucine-binding protein family.</text>
</comment>
<evidence type="ECO:0000256" key="2">
    <source>
        <dbReference type="ARBA" id="ARBA00022729"/>
    </source>
</evidence>
<evidence type="ECO:0000313" key="6">
    <source>
        <dbReference type="Proteomes" id="UP000664382"/>
    </source>
</evidence>
<accession>A0A939S4L5</accession>
<dbReference type="PANTHER" id="PTHR47235:SF1">
    <property type="entry name" value="BLR6548 PROTEIN"/>
    <property type="match status" value="1"/>
</dbReference>
<proteinExistence type="inferred from homology"/>
<evidence type="ECO:0000256" key="1">
    <source>
        <dbReference type="ARBA" id="ARBA00010062"/>
    </source>
</evidence>
<feature type="chain" id="PRO_5039203482" evidence="3">
    <location>
        <begin position="22"/>
        <end position="417"/>
    </location>
</feature>
<sequence length="417" mass="43135">MNTLRKTAATGFGLLATTALLVGCSTKSSGGEETGDGSVKTDFGVVGDTLTVAALTDQSGPYAALGSTLAQGNQLYFDQRNADGGVCGFDVEVEVRDHGNDVQTAVSQFSELEPNVLGFTQLLGSPQVNALKGEIESKTIPTFVASWSSDFLGSNAISITGTIYPYDIINGLSVLADEGTIEAGSTVGHVHLPGDFGENALKGSEFYAEQNDLEIVDISVEPTATDYSAQVQQLVDAKVDAIIVSGTPPQLAGIVGGTSALGLDVPVITQGPSFGPALLETAAADAIEERVRVVLSYLPYGAEGSAEAQAVAEAYAEAYPDGDPTIFVNYGYATANVFGEALDAACEAGDLTRQGVTDALRGLAEVETGIFPTQSFQDPATSASTQSVVLAVDPDVTGGLVVEKEFFESELVPQFTE</sequence>
<dbReference type="SUPFAM" id="SSF53822">
    <property type="entry name" value="Periplasmic binding protein-like I"/>
    <property type="match status" value="1"/>
</dbReference>
<protein>
    <submittedName>
        <fullName evidence="5">ABC transporter substrate-binding protein</fullName>
    </submittedName>
</protein>
<name>A0A939S4L5_9MICO</name>
<comment type="caution">
    <text evidence="5">The sequence shown here is derived from an EMBL/GenBank/DDBJ whole genome shotgun (WGS) entry which is preliminary data.</text>
</comment>
<dbReference type="Gene3D" id="3.40.50.2300">
    <property type="match status" value="2"/>
</dbReference>
<keyword evidence="2 3" id="KW-0732">Signal</keyword>
<dbReference type="EMBL" id="JAGDYM010000001">
    <property type="protein sequence ID" value="MBO1900399.1"/>
    <property type="molecule type" value="Genomic_DNA"/>
</dbReference>
<feature type="domain" description="Leucine-binding protein" evidence="4">
    <location>
        <begin position="49"/>
        <end position="378"/>
    </location>
</feature>
<evidence type="ECO:0000259" key="4">
    <source>
        <dbReference type="Pfam" id="PF13458"/>
    </source>
</evidence>
<dbReference type="InterPro" id="IPR028081">
    <property type="entry name" value="Leu-bd"/>
</dbReference>
<dbReference type="PROSITE" id="PS51257">
    <property type="entry name" value="PROKAR_LIPOPROTEIN"/>
    <property type="match status" value="1"/>
</dbReference>
<dbReference type="Pfam" id="PF13458">
    <property type="entry name" value="Peripla_BP_6"/>
    <property type="match status" value="1"/>
</dbReference>
<evidence type="ECO:0000256" key="3">
    <source>
        <dbReference type="SAM" id="SignalP"/>
    </source>
</evidence>
<dbReference type="InterPro" id="IPR028082">
    <property type="entry name" value="Peripla_BP_I"/>
</dbReference>
<keyword evidence="6" id="KW-1185">Reference proteome</keyword>
<dbReference type="RefSeq" id="WP_208095038.1">
    <property type="nucleotide sequence ID" value="NZ_JAGDYM010000001.1"/>
</dbReference>
<feature type="signal peptide" evidence="3">
    <location>
        <begin position="1"/>
        <end position="21"/>
    </location>
</feature>
<evidence type="ECO:0000313" key="5">
    <source>
        <dbReference type="EMBL" id="MBO1900399.1"/>
    </source>
</evidence>
<reference evidence="5" key="1">
    <citation type="submission" date="2021-03" db="EMBL/GenBank/DDBJ databases">
        <title>Leucobacter chromiisoli sp. nov., isolated from chromium-containing soil of chemical plant.</title>
        <authorList>
            <person name="Xu Z."/>
        </authorList>
    </citation>
    <scope>NUCLEOTIDE SEQUENCE</scope>
    <source>
        <strain evidence="5">S27</strain>
    </source>
</reference>
<dbReference type="Proteomes" id="UP000664382">
    <property type="component" value="Unassembled WGS sequence"/>
</dbReference>
<dbReference type="PANTHER" id="PTHR47235">
    <property type="entry name" value="BLR6548 PROTEIN"/>
    <property type="match status" value="1"/>
</dbReference>
<gene>
    <name evidence="5" type="ORF">J4H92_00355</name>
</gene>
<dbReference type="AlphaFoldDB" id="A0A939S4L5"/>
<organism evidence="5 6">
    <name type="scientific">Leucobacter weissii</name>
    <dbReference type="NCBI Taxonomy" id="1983706"/>
    <lineage>
        <taxon>Bacteria</taxon>
        <taxon>Bacillati</taxon>
        <taxon>Actinomycetota</taxon>
        <taxon>Actinomycetes</taxon>
        <taxon>Micrococcales</taxon>
        <taxon>Microbacteriaceae</taxon>
        <taxon>Leucobacter</taxon>
    </lineage>
</organism>